<feature type="domain" description="HTH lysR-type" evidence="6">
    <location>
        <begin position="1"/>
        <end position="58"/>
    </location>
</feature>
<dbReference type="SUPFAM" id="SSF53850">
    <property type="entry name" value="Periplasmic binding protein-like II"/>
    <property type="match status" value="1"/>
</dbReference>
<name>A0ABS7NQS0_9NOCA</name>
<reference evidence="7 8" key="1">
    <citation type="submission" date="2020-06" db="EMBL/GenBank/DDBJ databases">
        <title>Taxonomy, biology and ecology of Rhodococcus bacteria occurring in California pistachio and other woody hosts as revealed by genome sequence analyses.</title>
        <authorList>
            <person name="Gai Y."/>
            <person name="Riely B."/>
        </authorList>
    </citation>
    <scope>NUCLEOTIDE SEQUENCE [LARGE SCALE GENOMIC DNA]</scope>
    <source>
        <strain evidence="7 8">BP-284</strain>
    </source>
</reference>
<evidence type="ECO:0000256" key="1">
    <source>
        <dbReference type="ARBA" id="ARBA00009437"/>
    </source>
</evidence>
<dbReference type="PANTHER" id="PTHR30346">
    <property type="entry name" value="TRANSCRIPTIONAL DUAL REGULATOR HCAR-RELATED"/>
    <property type="match status" value="1"/>
</dbReference>
<organism evidence="7 8">
    <name type="scientific">Rhodococcoides kroppenstedtii</name>
    <dbReference type="NCBI Taxonomy" id="293050"/>
    <lineage>
        <taxon>Bacteria</taxon>
        <taxon>Bacillati</taxon>
        <taxon>Actinomycetota</taxon>
        <taxon>Actinomycetes</taxon>
        <taxon>Mycobacteriales</taxon>
        <taxon>Nocardiaceae</taxon>
        <taxon>Rhodococcoides</taxon>
    </lineage>
</organism>
<evidence type="ECO:0000256" key="4">
    <source>
        <dbReference type="ARBA" id="ARBA00023159"/>
    </source>
</evidence>
<keyword evidence="8" id="KW-1185">Reference proteome</keyword>
<dbReference type="PRINTS" id="PR00039">
    <property type="entry name" value="HTHLYSR"/>
</dbReference>
<gene>
    <name evidence="7" type="ORF">HQ605_05875</name>
</gene>
<dbReference type="Gene3D" id="3.40.190.10">
    <property type="entry name" value="Periplasmic binding protein-like II"/>
    <property type="match status" value="2"/>
</dbReference>
<keyword evidence="3" id="KW-0238">DNA-binding</keyword>
<dbReference type="CDD" id="cd08414">
    <property type="entry name" value="PBP2_LTTR_aromatics_like"/>
    <property type="match status" value="1"/>
</dbReference>
<proteinExistence type="inferred from homology"/>
<dbReference type="SUPFAM" id="SSF46785">
    <property type="entry name" value="Winged helix' DNA-binding domain"/>
    <property type="match status" value="1"/>
</dbReference>
<dbReference type="Proteomes" id="UP001520140">
    <property type="component" value="Unassembled WGS sequence"/>
</dbReference>
<dbReference type="EMBL" id="JABUKG010000004">
    <property type="protein sequence ID" value="MBY6320341.1"/>
    <property type="molecule type" value="Genomic_DNA"/>
</dbReference>
<dbReference type="InterPro" id="IPR036390">
    <property type="entry name" value="WH_DNA-bd_sf"/>
</dbReference>
<evidence type="ECO:0000256" key="3">
    <source>
        <dbReference type="ARBA" id="ARBA00023125"/>
    </source>
</evidence>
<evidence type="ECO:0000256" key="2">
    <source>
        <dbReference type="ARBA" id="ARBA00023015"/>
    </source>
</evidence>
<protein>
    <submittedName>
        <fullName evidence="7">LysR family transcriptional regulator</fullName>
    </submittedName>
</protein>
<dbReference type="Gene3D" id="1.10.10.10">
    <property type="entry name" value="Winged helix-like DNA-binding domain superfamily/Winged helix DNA-binding domain"/>
    <property type="match status" value="1"/>
</dbReference>
<keyword evidence="4" id="KW-0010">Activator</keyword>
<evidence type="ECO:0000259" key="6">
    <source>
        <dbReference type="PROSITE" id="PS50931"/>
    </source>
</evidence>
<evidence type="ECO:0000313" key="7">
    <source>
        <dbReference type="EMBL" id="MBY6320341.1"/>
    </source>
</evidence>
<keyword evidence="2" id="KW-0805">Transcription regulation</keyword>
<evidence type="ECO:0000313" key="8">
    <source>
        <dbReference type="Proteomes" id="UP001520140"/>
    </source>
</evidence>
<dbReference type="InterPro" id="IPR000847">
    <property type="entry name" value="LysR_HTH_N"/>
</dbReference>
<dbReference type="Pfam" id="PF00126">
    <property type="entry name" value="HTH_1"/>
    <property type="match status" value="1"/>
</dbReference>
<dbReference type="InterPro" id="IPR005119">
    <property type="entry name" value="LysR_subst-bd"/>
</dbReference>
<comment type="similarity">
    <text evidence="1">Belongs to the LysR transcriptional regulatory family.</text>
</comment>
<dbReference type="InterPro" id="IPR036388">
    <property type="entry name" value="WH-like_DNA-bd_sf"/>
</dbReference>
<dbReference type="Pfam" id="PF03466">
    <property type="entry name" value="LysR_substrate"/>
    <property type="match status" value="1"/>
</dbReference>
<sequence length="316" mass="33551">MELRHLRHFVAVAETRHFGQAAKRLFLAQPALSQSVRQLEAELGVTLLARTTRQVTPTPAGAYFHREAVRILAALGDAVDAVRRIDEGHTGLVRVGFTGTAAFDRLPAIARAVGQRLPGIALEIHGDLLTPAQVEGLRTDRLDLAVLRPPVAGDDLVVRTLTTESLVLALPADHRLADEPSLEVLDVAHDGFVMYADTHSAVNDVVVRSCRAAGFTPRRAHEAPDTSVLLALVSAGLGVALVPESVRSMKLDGVVFRDVTGAETIDLALAFHRDAPAAVHSLIRALEDSGILPPDAVTAGSAPESARLATIVEGPL</sequence>
<accession>A0ABS7NQS0</accession>
<dbReference type="PANTHER" id="PTHR30346:SF28">
    <property type="entry name" value="HTH-TYPE TRANSCRIPTIONAL REGULATOR CYNR"/>
    <property type="match status" value="1"/>
</dbReference>
<dbReference type="PROSITE" id="PS50931">
    <property type="entry name" value="HTH_LYSR"/>
    <property type="match status" value="1"/>
</dbReference>
<evidence type="ECO:0000256" key="5">
    <source>
        <dbReference type="ARBA" id="ARBA00023163"/>
    </source>
</evidence>
<comment type="caution">
    <text evidence="7">The sequence shown here is derived from an EMBL/GenBank/DDBJ whole genome shotgun (WGS) entry which is preliminary data.</text>
</comment>
<dbReference type="RefSeq" id="WP_068100097.1">
    <property type="nucleotide sequence ID" value="NZ_JABUKE010000003.1"/>
</dbReference>
<keyword evidence="5" id="KW-0804">Transcription</keyword>